<dbReference type="CDD" id="cd00254">
    <property type="entry name" value="LT-like"/>
    <property type="match status" value="1"/>
</dbReference>
<evidence type="ECO:0000259" key="2">
    <source>
        <dbReference type="PROSITE" id="PS51782"/>
    </source>
</evidence>
<dbReference type="SUPFAM" id="SSF53955">
    <property type="entry name" value="Lysozyme-like"/>
    <property type="match status" value="1"/>
</dbReference>
<feature type="compositionally biased region" description="Polar residues" evidence="1">
    <location>
        <begin position="38"/>
        <end position="52"/>
    </location>
</feature>
<feature type="compositionally biased region" description="Basic residues" evidence="1">
    <location>
        <begin position="20"/>
        <end position="37"/>
    </location>
</feature>
<organism evidence="3 4">
    <name type="scientific">Rudaeicoccus suwonensis</name>
    <dbReference type="NCBI Taxonomy" id="657409"/>
    <lineage>
        <taxon>Bacteria</taxon>
        <taxon>Bacillati</taxon>
        <taxon>Actinomycetota</taxon>
        <taxon>Actinomycetes</taxon>
        <taxon>Micrococcales</taxon>
        <taxon>Dermacoccaceae</taxon>
        <taxon>Rudaeicoccus</taxon>
    </lineage>
</organism>
<gene>
    <name evidence="3" type="ORF">BKA23_1832</name>
</gene>
<dbReference type="PROSITE" id="PS51782">
    <property type="entry name" value="LYSM"/>
    <property type="match status" value="1"/>
</dbReference>
<feature type="region of interest" description="Disordered" evidence="1">
    <location>
        <begin position="1"/>
        <end position="52"/>
    </location>
</feature>
<comment type="caution">
    <text evidence="3">The sequence shown here is derived from an EMBL/GenBank/DDBJ whole genome shotgun (WGS) entry which is preliminary data.</text>
</comment>
<evidence type="ECO:0000256" key="1">
    <source>
        <dbReference type="SAM" id="MobiDB-lite"/>
    </source>
</evidence>
<dbReference type="OrthoDB" id="5244690at2"/>
<feature type="compositionally biased region" description="Low complexity" evidence="1">
    <location>
        <begin position="1"/>
        <end position="19"/>
    </location>
</feature>
<evidence type="ECO:0000313" key="4">
    <source>
        <dbReference type="Proteomes" id="UP000318297"/>
    </source>
</evidence>
<dbReference type="InterPro" id="IPR023346">
    <property type="entry name" value="Lysozyme-like_dom_sf"/>
</dbReference>
<dbReference type="Proteomes" id="UP000318297">
    <property type="component" value="Unassembled WGS sequence"/>
</dbReference>
<dbReference type="Pfam" id="PF01476">
    <property type="entry name" value="LysM"/>
    <property type="match status" value="1"/>
</dbReference>
<protein>
    <submittedName>
        <fullName evidence="3">LysM domain-containing protein</fullName>
    </submittedName>
</protein>
<dbReference type="InterPro" id="IPR036779">
    <property type="entry name" value="LysM_dom_sf"/>
</dbReference>
<evidence type="ECO:0000313" key="3">
    <source>
        <dbReference type="EMBL" id="TWE13004.1"/>
    </source>
</evidence>
<dbReference type="CDD" id="cd00118">
    <property type="entry name" value="LysM"/>
    <property type="match status" value="1"/>
</dbReference>
<dbReference type="RefSeq" id="WP_145227421.1">
    <property type="nucleotide sequence ID" value="NZ_VIVQ01000001.1"/>
</dbReference>
<dbReference type="PANTHER" id="PTHR37423:SF2">
    <property type="entry name" value="MEMBRANE-BOUND LYTIC MUREIN TRANSGLYCOSYLASE C"/>
    <property type="match status" value="1"/>
</dbReference>
<dbReference type="Gene3D" id="1.10.530.10">
    <property type="match status" value="1"/>
</dbReference>
<keyword evidence="4" id="KW-1185">Reference proteome</keyword>
<dbReference type="InterPro" id="IPR008258">
    <property type="entry name" value="Transglycosylase_SLT_dom_1"/>
</dbReference>
<name>A0A561EBL1_9MICO</name>
<proteinExistence type="predicted"/>
<dbReference type="InterPro" id="IPR018392">
    <property type="entry name" value="LysM"/>
</dbReference>
<feature type="domain" description="LysM" evidence="2">
    <location>
        <begin position="51"/>
        <end position="95"/>
    </location>
</feature>
<dbReference type="Pfam" id="PF01464">
    <property type="entry name" value="SLT"/>
    <property type="match status" value="1"/>
</dbReference>
<dbReference type="AlphaFoldDB" id="A0A561EBL1"/>
<dbReference type="Gene3D" id="3.10.350.10">
    <property type="entry name" value="LysM domain"/>
    <property type="match status" value="1"/>
</dbReference>
<sequence>MALIATAPPAAAPVHALHATSRKKPAKAKKPSTHSPRRSTATGKRQVRTSSTYVVRPGDTLTSIAASHHVGIAALMKANHIGNPNYIQAGARLVMPGQVGSAPTRSTKTTARKKPLGAPRLSTSRAANEAALAARPAPSRSQAKSLIEHTARRYGVNTKLALGIAWQESGWNQRAVSSCNAIGIMQVMPQSGTWASDLVGRRLNIMEAQDNVTAGVAILRYLTSNSSNLDEAIGAYYQGLAGIRAHGPYADTKAYVRNVKAIMARQ</sequence>
<dbReference type="SUPFAM" id="SSF54106">
    <property type="entry name" value="LysM domain"/>
    <property type="match status" value="1"/>
</dbReference>
<feature type="region of interest" description="Disordered" evidence="1">
    <location>
        <begin position="99"/>
        <end position="122"/>
    </location>
</feature>
<reference evidence="3 4" key="1">
    <citation type="submission" date="2019-06" db="EMBL/GenBank/DDBJ databases">
        <title>Sequencing the genomes of 1000 actinobacteria strains.</title>
        <authorList>
            <person name="Klenk H.-P."/>
        </authorList>
    </citation>
    <scope>NUCLEOTIDE SEQUENCE [LARGE SCALE GENOMIC DNA]</scope>
    <source>
        <strain evidence="3 4">DSM 19560</strain>
    </source>
</reference>
<dbReference type="SMART" id="SM00257">
    <property type="entry name" value="LysM"/>
    <property type="match status" value="1"/>
</dbReference>
<dbReference type="EMBL" id="VIVQ01000001">
    <property type="protein sequence ID" value="TWE13004.1"/>
    <property type="molecule type" value="Genomic_DNA"/>
</dbReference>
<accession>A0A561EBL1</accession>
<dbReference type="PANTHER" id="PTHR37423">
    <property type="entry name" value="SOLUBLE LYTIC MUREIN TRANSGLYCOSYLASE-RELATED"/>
    <property type="match status" value="1"/>
</dbReference>